<sequence length="216" mass="24083">MSKLSITPAFAVPMGSAHWERANEINSDLITIFKRLKSEGFEESGVATTRVNIFESSFDLFRRKEESIQHLKKFCLTNIMLMVGATTGKSNDELQKLTISNHAWFHITSKGGYIGYHNHPNASWSAVYYVDVGGEAASYSESGRIRFFNPNSGNHMFGDAGNTNFIAPFHQGTLAVEPKAGDLIIFPSYLMHDVAPYMGEGERICVAMNCWFSHNS</sequence>
<reference evidence="2" key="1">
    <citation type="submission" date="2019-02" db="EMBL/GenBank/DDBJ databases">
        <title>Draft genome sequence of Muricauda sp. 176CP4-71.</title>
        <authorList>
            <person name="Park J.-S."/>
        </authorList>
    </citation>
    <scope>NUCLEOTIDE SEQUENCE [LARGE SCALE GENOMIC DNA]</scope>
    <source>
        <strain evidence="2">176GS2-150</strain>
    </source>
</reference>
<name>A0ABY1WST6_9GAMM</name>
<organism evidence="1 2">
    <name type="scientific">Corallincola spongiicola</name>
    <dbReference type="NCBI Taxonomy" id="2520508"/>
    <lineage>
        <taxon>Bacteria</taxon>
        <taxon>Pseudomonadati</taxon>
        <taxon>Pseudomonadota</taxon>
        <taxon>Gammaproteobacteria</taxon>
        <taxon>Alteromonadales</taxon>
        <taxon>Psychromonadaceae</taxon>
        <taxon>Corallincola</taxon>
    </lineage>
</organism>
<comment type="caution">
    <text evidence="1">The sequence shown here is derived from an EMBL/GenBank/DDBJ whole genome shotgun (WGS) entry which is preliminary data.</text>
</comment>
<dbReference type="RefSeq" id="WP_130565272.1">
    <property type="nucleotide sequence ID" value="NZ_SHLY01000001.1"/>
</dbReference>
<dbReference type="InterPro" id="IPR012668">
    <property type="entry name" value="CHP02466"/>
</dbReference>
<evidence type="ECO:0008006" key="3">
    <source>
        <dbReference type="Google" id="ProtNLM"/>
    </source>
</evidence>
<keyword evidence="2" id="KW-1185">Reference proteome</keyword>
<dbReference type="Proteomes" id="UP000292544">
    <property type="component" value="Unassembled WGS sequence"/>
</dbReference>
<accession>A0ABY1WST6</accession>
<evidence type="ECO:0000313" key="2">
    <source>
        <dbReference type="Proteomes" id="UP000292544"/>
    </source>
</evidence>
<evidence type="ECO:0000313" key="1">
    <source>
        <dbReference type="EMBL" id="TAA47693.1"/>
    </source>
</evidence>
<dbReference type="Gene3D" id="2.60.120.620">
    <property type="entry name" value="q2cbj1_9rhob like domain"/>
    <property type="match status" value="1"/>
</dbReference>
<protein>
    <recommendedName>
        <fullName evidence="3">Fe2OG dioxygenase domain-containing protein</fullName>
    </recommendedName>
</protein>
<dbReference type="Pfam" id="PF13759">
    <property type="entry name" value="2OG-FeII_Oxy_5"/>
    <property type="match status" value="1"/>
</dbReference>
<dbReference type="EMBL" id="SHLY01000001">
    <property type="protein sequence ID" value="TAA47693.1"/>
    <property type="molecule type" value="Genomic_DNA"/>
</dbReference>
<gene>
    <name evidence="1" type="ORF">EXY25_00115</name>
</gene>
<proteinExistence type="predicted"/>
<dbReference type="NCBIfam" id="TIGR02466">
    <property type="entry name" value="TIGR02466 family protein"/>
    <property type="match status" value="1"/>
</dbReference>